<feature type="region of interest" description="Disordered" evidence="1">
    <location>
        <begin position="300"/>
        <end position="337"/>
    </location>
</feature>
<proteinExistence type="predicted"/>
<organism evidence="2 3">
    <name type="scientific">Marasmius crinis-equi</name>
    <dbReference type="NCBI Taxonomy" id="585013"/>
    <lineage>
        <taxon>Eukaryota</taxon>
        <taxon>Fungi</taxon>
        <taxon>Dikarya</taxon>
        <taxon>Basidiomycota</taxon>
        <taxon>Agaricomycotina</taxon>
        <taxon>Agaricomycetes</taxon>
        <taxon>Agaricomycetidae</taxon>
        <taxon>Agaricales</taxon>
        <taxon>Marasmiineae</taxon>
        <taxon>Marasmiaceae</taxon>
        <taxon>Marasmius</taxon>
    </lineage>
</organism>
<gene>
    <name evidence="2" type="ORF">V5O48_009397</name>
</gene>
<accession>A0ABR3FBE5</accession>
<evidence type="ECO:0000313" key="2">
    <source>
        <dbReference type="EMBL" id="KAL0572560.1"/>
    </source>
</evidence>
<feature type="compositionally biased region" description="Low complexity" evidence="1">
    <location>
        <begin position="300"/>
        <end position="311"/>
    </location>
</feature>
<dbReference type="EMBL" id="JBAHYK010000614">
    <property type="protein sequence ID" value="KAL0572560.1"/>
    <property type="molecule type" value="Genomic_DNA"/>
</dbReference>
<protein>
    <submittedName>
        <fullName evidence="2">Uncharacterized protein</fullName>
    </submittedName>
</protein>
<sequence>MAALYDPSRQVHVIAGASPTLRLPRPFSLADKVFSVLAPYGEKLLLVQAIDREGHNHLLAQLNLAEVFALQLDDATLVSTDKLHEYLVLSPISFSDRRELRKRLEMLQKQQRNGTPMRMGAGIIFARCEYERGRLYKCLALDNMVCERYIFNWDSRMFQTITGIGVAAFYTTLTDDENSVLDVGIAFAKRQSLDDGAQIFVPDEDATKRLKVFSRRFETRQDMEEAEYPLDPSQPLVVDETTIAERIPHILMHPPTSSEGSPSSILLLIDDEEKTKKVLETMLGVSLGKVKRGLDNLFSSISPSTPETSESLAASTVNVSRQRSQSPAPSSSHQRIRDYVYPEPSSSPAYSTANGFTIYLVDVRAMYIGATNLWDDHKWTVLQMASGVGLKVPGISPFWNAAAYAELLLEVFVRLIHGGAIDGKDIVSSEGLPQLSTVHPICSTVECDEFDYSDNGSDEY</sequence>
<feature type="compositionally biased region" description="Low complexity" evidence="1">
    <location>
        <begin position="320"/>
        <end position="332"/>
    </location>
</feature>
<evidence type="ECO:0000313" key="3">
    <source>
        <dbReference type="Proteomes" id="UP001465976"/>
    </source>
</evidence>
<keyword evidence="3" id="KW-1185">Reference proteome</keyword>
<reference evidence="2 3" key="1">
    <citation type="submission" date="2024-02" db="EMBL/GenBank/DDBJ databases">
        <title>A draft genome for the cacao thread blight pathogen Marasmius crinis-equi.</title>
        <authorList>
            <person name="Cohen S.P."/>
            <person name="Baruah I.K."/>
            <person name="Amoako-Attah I."/>
            <person name="Bukari Y."/>
            <person name="Meinhardt L.W."/>
            <person name="Bailey B.A."/>
        </authorList>
    </citation>
    <scope>NUCLEOTIDE SEQUENCE [LARGE SCALE GENOMIC DNA]</scope>
    <source>
        <strain evidence="2 3">GH-76</strain>
    </source>
</reference>
<dbReference type="Proteomes" id="UP001465976">
    <property type="component" value="Unassembled WGS sequence"/>
</dbReference>
<name>A0ABR3FBE5_9AGAR</name>
<evidence type="ECO:0000256" key="1">
    <source>
        <dbReference type="SAM" id="MobiDB-lite"/>
    </source>
</evidence>
<comment type="caution">
    <text evidence="2">The sequence shown here is derived from an EMBL/GenBank/DDBJ whole genome shotgun (WGS) entry which is preliminary data.</text>
</comment>